<proteinExistence type="inferred from homology"/>
<dbReference type="EMBL" id="OANT01000003">
    <property type="protein sequence ID" value="SNX44498.1"/>
    <property type="molecule type" value="Genomic_DNA"/>
</dbReference>
<name>A0A240E6U8_9GAMM</name>
<dbReference type="InterPro" id="IPR012914">
    <property type="entry name" value="PucR_dom"/>
</dbReference>
<evidence type="ECO:0000313" key="5">
    <source>
        <dbReference type="EMBL" id="SNX44498.1"/>
    </source>
</evidence>
<sequence>MGLSIHDVLNFPQLQQMRLRAGHDNIYKAIRWIYIAENENIFEWLKGGELVFITGINHQRNEQNLLELVYQGYQKNIAGLVILTGEECIHFIPASVIAYANELNVPIVEQPYSLKMIEVTHIIGTALVELEQTQNSIADTFSRLIFANYSSEETIAIRAKNLNLNLQVSYLLVSIKMAAHDELFISDQYLDPEKKLRDKKQFLIEQLDAWANEEQLNFPVLKFGDVFVLAFPLRHEDIETWIRKMNHLILQLAEKTKPLKLYIGLSNIVQSVASFQRGFDEATQAQKLAIDLHLEHRCLPYNDLGILRLISAIPDKSVPRQFMQETLGCFFTAGKRQADIYLNTLDALVQENFNVMNTAVRLGIHRNTITQRMQKIEALTGYSLEDPKYRLHLSVSLIIWQLFSPTSLH</sequence>
<dbReference type="Pfam" id="PF07905">
    <property type="entry name" value="PucR"/>
    <property type="match status" value="1"/>
</dbReference>
<accession>A0A240E6U8</accession>
<feature type="domain" description="Purine catabolism PurC-like" evidence="2">
    <location>
        <begin position="7"/>
        <end position="126"/>
    </location>
</feature>
<evidence type="ECO:0000313" key="6">
    <source>
        <dbReference type="Proteomes" id="UP000219042"/>
    </source>
</evidence>
<evidence type="ECO:0000259" key="3">
    <source>
        <dbReference type="Pfam" id="PF13556"/>
    </source>
</evidence>
<dbReference type="Pfam" id="PF13556">
    <property type="entry name" value="HTH_30"/>
    <property type="match status" value="1"/>
</dbReference>
<evidence type="ECO:0000259" key="4">
    <source>
        <dbReference type="Pfam" id="PF17853"/>
    </source>
</evidence>
<feature type="domain" description="PucR C-terminal helix-turn-helix" evidence="3">
    <location>
        <begin position="341"/>
        <end position="398"/>
    </location>
</feature>
<dbReference type="Pfam" id="PF17853">
    <property type="entry name" value="GGDEF_2"/>
    <property type="match status" value="1"/>
</dbReference>
<dbReference type="InterPro" id="IPR051448">
    <property type="entry name" value="CdaR-like_regulators"/>
</dbReference>
<evidence type="ECO:0000259" key="2">
    <source>
        <dbReference type="Pfam" id="PF07905"/>
    </source>
</evidence>
<dbReference type="AlphaFoldDB" id="A0A240E6U8"/>
<dbReference type="Proteomes" id="UP000219042">
    <property type="component" value="Unassembled WGS sequence"/>
</dbReference>
<comment type="similarity">
    <text evidence="1">Belongs to the CdaR family.</text>
</comment>
<organism evidence="5 6">
    <name type="scientific">Acinetobacter puyangensis</name>
    <dbReference type="NCBI Taxonomy" id="1096779"/>
    <lineage>
        <taxon>Bacteria</taxon>
        <taxon>Pseudomonadati</taxon>
        <taxon>Pseudomonadota</taxon>
        <taxon>Gammaproteobacteria</taxon>
        <taxon>Moraxellales</taxon>
        <taxon>Moraxellaceae</taxon>
        <taxon>Acinetobacter</taxon>
    </lineage>
</organism>
<dbReference type="RefSeq" id="WP_097078744.1">
    <property type="nucleotide sequence ID" value="NZ_BAABHT010000001.1"/>
</dbReference>
<dbReference type="InterPro" id="IPR041522">
    <property type="entry name" value="CdaR_GGDEF"/>
</dbReference>
<dbReference type="PANTHER" id="PTHR33744:SF1">
    <property type="entry name" value="DNA-BINDING TRANSCRIPTIONAL ACTIVATOR ADER"/>
    <property type="match status" value="1"/>
</dbReference>
<dbReference type="OrthoDB" id="9792148at2"/>
<dbReference type="InterPro" id="IPR025736">
    <property type="entry name" value="PucR_C-HTH_dom"/>
</dbReference>
<dbReference type="InterPro" id="IPR042070">
    <property type="entry name" value="PucR_C-HTH_sf"/>
</dbReference>
<evidence type="ECO:0000256" key="1">
    <source>
        <dbReference type="ARBA" id="ARBA00006754"/>
    </source>
</evidence>
<dbReference type="Gene3D" id="1.10.10.2840">
    <property type="entry name" value="PucR C-terminal helix-turn-helix domain"/>
    <property type="match status" value="1"/>
</dbReference>
<feature type="domain" description="CdaR GGDEF-like" evidence="4">
    <location>
        <begin position="151"/>
        <end position="287"/>
    </location>
</feature>
<gene>
    <name evidence="5" type="ORF">SAMN05421731_103236</name>
</gene>
<dbReference type="PANTHER" id="PTHR33744">
    <property type="entry name" value="CARBOHYDRATE DIACID REGULATOR"/>
    <property type="match status" value="1"/>
</dbReference>
<keyword evidence="6" id="KW-1185">Reference proteome</keyword>
<protein>
    <submittedName>
        <fullName evidence="5">PucR C-terminal helix-turn-helix domain-containing protein</fullName>
    </submittedName>
</protein>
<reference evidence="6" key="1">
    <citation type="submission" date="2016-09" db="EMBL/GenBank/DDBJ databases">
        <authorList>
            <person name="Varghese N."/>
            <person name="Submissions S."/>
        </authorList>
    </citation>
    <scope>NUCLEOTIDE SEQUENCE [LARGE SCALE GENOMIC DNA]</scope>
    <source>
        <strain evidence="6">ANC 4466</strain>
    </source>
</reference>